<comment type="catalytic activity">
    <reaction evidence="12">
        <text>Successive hydrolysis of beta-D-glucose units from the non-reducing ends of (1-&gt;3)-beta-D-glucans, releasing alpha-glucose.</text>
        <dbReference type="EC" id="3.2.1.58"/>
    </reaction>
</comment>
<evidence type="ECO:0000256" key="1">
    <source>
        <dbReference type="ARBA" id="ARBA00004401"/>
    </source>
</evidence>
<evidence type="ECO:0000256" key="8">
    <source>
        <dbReference type="ARBA" id="ARBA00023136"/>
    </source>
</evidence>
<evidence type="ECO:0000256" key="16">
    <source>
        <dbReference type="SAM" id="MobiDB-lite"/>
    </source>
</evidence>
<dbReference type="Pfam" id="PF00150">
    <property type="entry name" value="Cellulase"/>
    <property type="match status" value="1"/>
</dbReference>
<evidence type="ECO:0000313" key="20">
    <source>
        <dbReference type="Proteomes" id="UP000305067"/>
    </source>
</evidence>
<evidence type="ECO:0000256" key="11">
    <source>
        <dbReference type="ARBA" id="ARBA00023316"/>
    </source>
</evidence>
<dbReference type="Gene3D" id="3.20.20.80">
    <property type="entry name" value="Glycosidases"/>
    <property type="match status" value="1"/>
</dbReference>
<evidence type="ECO:0000256" key="7">
    <source>
        <dbReference type="ARBA" id="ARBA00022989"/>
    </source>
</evidence>
<evidence type="ECO:0000256" key="14">
    <source>
        <dbReference type="ARBA" id="ARBA00038929"/>
    </source>
</evidence>
<dbReference type="GO" id="GO:0009986">
    <property type="term" value="C:cell surface"/>
    <property type="evidence" value="ECO:0007669"/>
    <property type="project" value="TreeGrafter"/>
</dbReference>
<sequence>MPYPPSPGVQSPNFDQPLLNQSDTPRNSDFITPNPDQPRFLGPAQALDGFTRESYASSGGMPYGQQGEFNNSSAALAGGYRDDPNSSNATSAHGFASEKAYGGAHQPRAKSNRKKIILIALAALLIIIVVVVVAIYFTVIKPKNDESSGNSGNQSGSDKDDKPGKGDDVDVNVPVLAVTGGDGSEITMEDGTKFIYNNTFGGTWYWDPKDPLNMSAKAQSYTPAMNATWQYGVDRIRGVNLGGWLNTEPVSCSISPVIQFMRLTDISLTTYDEWTLSEQMRLDTAGGGIEKLMEDHYKTFITEEDFAKIAAAGLNWIRLPIGWWAIEVLEGEPFLPKVSWNYFLKAIEWARKYGLRINLDLHAVPGSQNGWNHSGRLGETNFLRGPAGYVNAQRTLDYIRILTEFISQPQYKDVVPMFGILNEVKNDQTGEENVLAFYYEAYRIMREVGGIGAGNGPIISYHDAFLPRSTFNEWLPNADRISLDNHPYLCFNEQSSAPYSTYINTPCTAWSDNYQSVHNNFGLIVAGEFSNAITDCGLYLNGVGDGTRYEGDYIHGTWPRRGSCEEFTDYARWDAQTRDDIMQFALHSMDALGNYFFWTWRIGESLESGKVETPAWSYKLGLEERWMPTDPRVADGLCVNGSPADIPLKPHNLGAPGSGVIPAAVTQAIVWPPATITMGGALDSLPVWTPTGELPILPVPTFADAPDVDVGTGWHSSDRTGMAVNPAGCPAVDGWVLNGGDVAAAVRCGGSATTTTPAPEAIA</sequence>
<dbReference type="GO" id="GO:0005576">
    <property type="term" value="C:extracellular region"/>
    <property type="evidence" value="ECO:0007669"/>
    <property type="project" value="TreeGrafter"/>
</dbReference>
<dbReference type="AlphaFoldDB" id="A0A5C3QPL3"/>
<evidence type="ECO:0000256" key="12">
    <source>
        <dbReference type="ARBA" id="ARBA00036824"/>
    </source>
</evidence>
<evidence type="ECO:0000313" key="19">
    <source>
        <dbReference type="EMBL" id="TFL03517.1"/>
    </source>
</evidence>
<keyword evidence="6" id="KW-0735">Signal-anchor</keyword>
<comment type="function">
    <text evidence="13">Glucosidase involved in the degradation of cellulosic biomass. Active on lichenan.</text>
</comment>
<proteinExistence type="inferred from homology"/>
<reference evidence="19 20" key="1">
    <citation type="journal article" date="2019" name="Nat. Ecol. Evol.">
        <title>Megaphylogeny resolves global patterns of mushroom evolution.</title>
        <authorList>
            <person name="Varga T."/>
            <person name="Krizsan K."/>
            <person name="Foldi C."/>
            <person name="Dima B."/>
            <person name="Sanchez-Garcia M."/>
            <person name="Sanchez-Ramirez S."/>
            <person name="Szollosi G.J."/>
            <person name="Szarkandi J.G."/>
            <person name="Papp V."/>
            <person name="Albert L."/>
            <person name="Andreopoulos W."/>
            <person name="Angelini C."/>
            <person name="Antonin V."/>
            <person name="Barry K.W."/>
            <person name="Bougher N.L."/>
            <person name="Buchanan P."/>
            <person name="Buyck B."/>
            <person name="Bense V."/>
            <person name="Catcheside P."/>
            <person name="Chovatia M."/>
            <person name="Cooper J."/>
            <person name="Damon W."/>
            <person name="Desjardin D."/>
            <person name="Finy P."/>
            <person name="Geml J."/>
            <person name="Haridas S."/>
            <person name="Hughes K."/>
            <person name="Justo A."/>
            <person name="Karasinski D."/>
            <person name="Kautmanova I."/>
            <person name="Kiss B."/>
            <person name="Kocsube S."/>
            <person name="Kotiranta H."/>
            <person name="LaButti K.M."/>
            <person name="Lechner B.E."/>
            <person name="Liimatainen K."/>
            <person name="Lipzen A."/>
            <person name="Lukacs Z."/>
            <person name="Mihaltcheva S."/>
            <person name="Morgado L.N."/>
            <person name="Niskanen T."/>
            <person name="Noordeloos M.E."/>
            <person name="Ohm R.A."/>
            <person name="Ortiz-Santana B."/>
            <person name="Ovrebo C."/>
            <person name="Racz N."/>
            <person name="Riley R."/>
            <person name="Savchenko A."/>
            <person name="Shiryaev A."/>
            <person name="Soop K."/>
            <person name="Spirin V."/>
            <person name="Szebenyi C."/>
            <person name="Tomsovsky M."/>
            <person name="Tulloss R.E."/>
            <person name="Uehling J."/>
            <person name="Grigoriev I.V."/>
            <person name="Vagvolgyi C."/>
            <person name="Papp T."/>
            <person name="Martin F.M."/>
            <person name="Miettinen O."/>
            <person name="Hibbett D.S."/>
            <person name="Nagy L.G."/>
        </authorList>
    </citation>
    <scope>NUCLEOTIDE SEQUENCE [LARGE SCALE GENOMIC DNA]</scope>
    <source>
        <strain evidence="19 20">CBS 309.79</strain>
    </source>
</reference>
<keyword evidence="5 19" id="KW-0378">Hydrolase</keyword>
<feature type="region of interest" description="Disordered" evidence="16">
    <location>
        <begin position="1"/>
        <end position="92"/>
    </location>
</feature>
<evidence type="ECO:0000256" key="17">
    <source>
        <dbReference type="SAM" id="Phobius"/>
    </source>
</evidence>
<dbReference type="GO" id="GO:0009251">
    <property type="term" value="P:glucan catabolic process"/>
    <property type="evidence" value="ECO:0007669"/>
    <property type="project" value="TreeGrafter"/>
</dbReference>
<dbReference type="GO" id="GO:0071555">
    <property type="term" value="P:cell wall organization"/>
    <property type="evidence" value="ECO:0007669"/>
    <property type="project" value="UniProtKB-KW"/>
</dbReference>
<evidence type="ECO:0000256" key="6">
    <source>
        <dbReference type="ARBA" id="ARBA00022968"/>
    </source>
</evidence>
<gene>
    <name evidence="19" type="ORF">BDV98DRAFT_503843</name>
</gene>
<evidence type="ECO:0000256" key="2">
    <source>
        <dbReference type="ARBA" id="ARBA00005641"/>
    </source>
</evidence>
<organism evidence="19 20">
    <name type="scientific">Pterulicium gracile</name>
    <dbReference type="NCBI Taxonomy" id="1884261"/>
    <lineage>
        <taxon>Eukaryota</taxon>
        <taxon>Fungi</taxon>
        <taxon>Dikarya</taxon>
        <taxon>Basidiomycota</taxon>
        <taxon>Agaricomycotina</taxon>
        <taxon>Agaricomycetes</taxon>
        <taxon>Agaricomycetidae</taxon>
        <taxon>Agaricales</taxon>
        <taxon>Pleurotineae</taxon>
        <taxon>Pterulaceae</taxon>
        <taxon>Pterulicium</taxon>
    </lineage>
</organism>
<dbReference type="STRING" id="1884261.A0A5C3QPL3"/>
<evidence type="ECO:0000256" key="5">
    <source>
        <dbReference type="ARBA" id="ARBA00022801"/>
    </source>
</evidence>
<keyword evidence="20" id="KW-1185">Reference proteome</keyword>
<dbReference type="PANTHER" id="PTHR31297:SF34">
    <property type="entry name" value="GLUCAN 1,3-BETA-GLUCOSIDASE 2"/>
    <property type="match status" value="1"/>
</dbReference>
<evidence type="ECO:0000256" key="4">
    <source>
        <dbReference type="ARBA" id="ARBA00022692"/>
    </source>
</evidence>
<feature type="region of interest" description="Disordered" evidence="16">
    <location>
        <begin position="145"/>
        <end position="170"/>
    </location>
</feature>
<evidence type="ECO:0000256" key="15">
    <source>
        <dbReference type="ARBA" id="ARBA00041260"/>
    </source>
</evidence>
<dbReference type="SUPFAM" id="SSF51445">
    <property type="entry name" value="(Trans)glycosidases"/>
    <property type="match status" value="1"/>
</dbReference>
<keyword evidence="7 17" id="KW-1133">Transmembrane helix</keyword>
<dbReference type="InterPro" id="IPR001547">
    <property type="entry name" value="Glyco_hydro_5"/>
</dbReference>
<evidence type="ECO:0000259" key="18">
    <source>
        <dbReference type="Pfam" id="PF00150"/>
    </source>
</evidence>
<evidence type="ECO:0000256" key="13">
    <source>
        <dbReference type="ARBA" id="ARBA00037126"/>
    </source>
</evidence>
<keyword evidence="8 17" id="KW-0472">Membrane</keyword>
<comment type="subcellular location">
    <subcellularLocation>
        <location evidence="1">Cell membrane</location>
        <topology evidence="1">Single-pass type II membrane protein</topology>
    </subcellularLocation>
</comment>
<dbReference type="OrthoDB" id="62120at2759"/>
<protein>
    <recommendedName>
        <fullName evidence="14">glucan 1,3-beta-glucosidase</fullName>
        <ecNumber evidence="14">3.2.1.58</ecNumber>
    </recommendedName>
    <alternativeName>
        <fullName evidence="15">Exo-1,3-beta-glucanase D</fullName>
    </alternativeName>
</protein>
<comment type="similarity">
    <text evidence="2">Belongs to the glycosyl hydrolase 5 (cellulase A) family.</text>
</comment>
<feature type="domain" description="Glycoside hydrolase family 5" evidence="18">
    <location>
        <begin position="297"/>
        <end position="530"/>
    </location>
</feature>
<keyword evidence="3" id="KW-1003">Cell membrane</keyword>
<evidence type="ECO:0000256" key="3">
    <source>
        <dbReference type="ARBA" id="ARBA00022475"/>
    </source>
</evidence>
<dbReference type="Proteomes" id="UP000305067">
    <property type="component" value="Unassembled WGS sequence"/>
</dbReference>
<name>A0A5C3QPL3_9AGAR</name>
<dbReference type="InterPro" id="IPR050386">
    <property type="entry name" value="Glycosyl_hydrolase_5"/>
</dbReference>
<dbReference type="GO" id="GO:0004338">
    <property type="term" value="F:glucan exo-1,3-beta-glucosidase activity"/>
    <property type="evidence" value="ECO:0007669"/>
    <property type="project" value="UniProtKB-EC"/>
</dbReference>
<accession>A0A5C3QPL3</accession>
<dbReference type="InterPro" id="IPR017853">
    <property type="entry name" value="GH"/>
</dbReference>
<dbReference type="PANTHER" id="PTHR31297">
    <property type="entry name" value="GLUCAN ENDO-1,6-BETA-GLUCOSIDASE B"/>
    <property type="match status" value="1"/>
</dbReference>
<feature type="compositionally biased region" description="Low complexity" evidence="16">
    <location>
        <begin position="147"/>
        <end position="156"/>
    </location>
</feature>
<keyword evidence="4 17" id="KW-0812">Transmembrane</keyword>
<keyword evidence="10" id="KW-0326">Glycosidase</keyword>
<dbReference type="EMBL" id="ML178820">
    <property type="protein sequence ID" value="TFL03517.1"/>
    <property type="molecule type" value="Genomic_DNA"/>
</dbReference>
<keyword evidence="9" id="KW-0325">Glycoprotein</keyword>
<feature type="compositionally biased region" description="Basic and acidic residues" evidence="16">
    <location>
        <begin position="157"/>
        <end position="168"/>
    </location>
</feature>
<dbReference type="GO" id="GO:0005886">
    <property type="term" value="C:plasma membrane"/>
    <property type="evidence" value="ECO:0007669"/>
    <property type="project" value="UniProtKB-SubCell"/>
</dbReference>
<evidence type="ECO:0000256" key="9">
    <source>
        <dbReference type="ARBA" id="ARBA00023180"/>
    </source>
</evidence>
<feature type="transmembrane region" description="Helical" evidence="17">
    <location>
        <begin position="116"/>
        <end position="137"/>
    </location>
</feature>
<dbReference type="EC" id="3.2.1.58" evidence="14"/>
<keyword evidence="11" id="KW-0961">Cell wall biogenesis/degradation</keyword>
<evidence type="ECO:0000256" key="10">
    <source>
        <dbReference type="ARBA" id="ARBA00023295"/>
    </source>
</evidence>
<feature type="compositionally biased region" description="Polar residues" evidence="16">
    <location>
        <begin position="8"/>
        <end position="31"/>
    </location>
</feature>